<dbReference type="PANTHER" id="PTHR45663:SF11">
    <property type="entry name" value="GEO12009P1"/>
    <property type="match status" value="1"/>
</dbReference>
<dbReference type="PRINTS" id="PR00421">
    <property type="entry name" value="THIOREDOXIN"/>
</dbReference>
<sequence>MLSRTLRAPHLPLLRTSLTHPSRPFTTTHPRLKIYPNVTPTTFQSLVLHPSPTHTQTLILVDFYATWCQPCKLLSPSLEKIATDPTIVGGKLVDLVTVDVDRNQQLAQQFKVSAMPTVLAMKDGKVIDGFVGMLPEKKLIEFVKNLK</sequence>
<dbReference type="CDD" id="cd02947">
    <property type="entry name" value="TRX_family"/>
    <property type="match status" value="1"/>
</dbReference>
<protein>
    <submittedName>
        <fullName evidence="2">Related to Thioredoxin</fullName>
    </submittedName>
</protein>
<dbReference type="AlphaFoldDB" id="A0A127Z2V6"/>
<dbReference type="PROSITE" id="PS51352">
    <property type="entry name" value="THIOREDOXIN_2"/>
    <property type="match status" value="1"/>
</dbReference>
<dbReference type="OrthoDB" id="2121326at2759"/>
<gene>
    <name evidence="2" type="ORF">SPSC_03672</name>
</gene>
<organism evidence="2">
    <name type="scientific">Sporisorium scitamineum</name>
    <dbReference type="NCBI Taxonomy" id="49012"/>
    <lineage>
        <taxon>Eukaryota</taxon>
        <taxon>Fungi</taxon>
        <taxon>Dikarya</taxon>
        <taxon>Basidiomycota</taxon>
        <taxon>Ustilaginomycotina</taxon>
        <taxon>Ustilaginomycetes</taxon>
        <taxon>Ustilaginales</taxon>
        <taxon>Ustilaginaceae</taxon>
        <taxon>Sporisorium</taxon>
    </lineage>
</organism>
<proteinExistence type="predicted"/>
<dbReference type="GO" id="GO:0005737">
    <property type="term" value="C:cytoplasm"/>
    <property type="evidence" value="ECO:0007669"/>
    <property type="project" value="TreeGrafter"/>
</dbReference>
<evidence type="ECO:0000313" key="2">
    <source>
        <dbReference type="EMBL" id="CDR88086.1"/>
    </source>
</evidence>
<dbReference type="GO" id="GO:0015035">
    <property type="term" value="F:protein-disulfide reductase activity"/>
    <property type="evidence" value="ECO:0007669"/>
    <property type="project" value="TreeGrafter"/>
</dbReference>
<dbReference type="PANTHER" id="PTHR45663">
    <property type="entry name" value="GEO12009P1"/>
    <property type="match status" value="1"/>
</dbReference>
<reference evidence="2" key="1">
    <citation type="submission" date="2014-06" db="EMBL/GenBank/DDBJ databases">
        <authorList>
            <person name="Ju J."/>
            <person name="Zhang J."/>
        </authorList>
    </citation>
    <scope>NUCLEOTIDE SEQUENCE</scope>
    <source>
        <strain evidence="2">SscI8</strain>
    </source>
</reference>
<accession>A0A127Z2V6</accession>
<dbReference type="InterPro" id="IPR036249">
    <property type="entry name" value="Thioredoxin-like_sf"/>
</dbReference>
<dbReference type="InterPro" id="IPR013766">
    <property type="entry name" value="Thioredoxin_domain"/>
</dbReference>
<dbReference type="Pfam" id="PF00085">
    <property type="entry name" value="Thioredoxin"/>
    <property type="match status" value="1"/>
</dbReference>
<dbReference type="EMBL" id="LK056669">
    <property type="protein sequence ID" value="CDR88086.1"/>
    <property type="molecule type" value="Genomic_DNA"/>
</dbReference>
<feature type="domain" description="Thioredoxin" evidence="1">
    <location>
        <begin position="14"/>
        <end position="147"/>
    </location>
</feature>
<dbReference type="SUPFAM" id="SSF52833">
    <property type="entry name" value="Thioredoxin-like"/>
    <property type="match status" value="1"/>
</dbReference>
<name>A0A127Z2V6_9BASI</name>
<dbReference type="Gene3D" id="3.40.30.10">
    <property type="entry name" value="Glutaredoxin"/>
    <property type="match status" value="1"/>
</dbReference>
<evidence type="ECO:0000259" key="1">
    <source>
        <dbReference type="PROSITE" id="PS51352"/>
    </source>
</evidence>